<feature type="compositionally biased region" description="Basic and acidic residues" evidence="1">
    <location>
        <begin position="179"/>
        <end position="200"/>
    </location>
</feature>
<feature type="compositionally biased region" description="Basic and acidic residues" evidence="1">
    <location>
        <begin position="297"/>
        <end position="393"/>
    </location>
</feature>
<reference evidence="4 5" key="1">
    <citation type="submission" date="2019-06" db="EMBL/GenBank/DDBJ databases">
        <title>Draft genomes of female and male turbot (Scophthalmus maximus).</title>
        <authorList>
            <person name="Xu H."/>
            <person name="Xu X.-W."/>
            <person name="Shao C."/>
            <person name="Chen S."/>
        </authorList>
    </citation>
    <scope>NUCLEOTIDE SEQUENCE [LARGE SCALE GENOMIC DNA]</scope>
    <source>
        <strain evidence="4">Ysfricsl-2016a</strain>
        <tissue evidence="4">Blood</tissue>
    </source>
</reference>
<dbReference type="EMBL" id="VEVO01000014">
    <property type="protein sequence ID" value="KAF0031453.1"/>
    <property type="molecule type" value="Genomic_DNA"/>
</dbReference>
<keyword evidence="3" id="KW-0732">Signal</keyword>
<dbReference type="PANTHER" id="PTHR28645:SF1">
    <property type="entry name" value="TRANSMEMBRANE PROTEIN 119"/>
    <property type="match status" value="1"/>
</dbReference>
<dbReference type="GO" id="GO:0045669">
    <property type="term" value="P:positive regulation of osteoblast differentiation"/>
    <property type="evidence" value="ECO:0007669"/>
    <property type="project" value="TreeGrafter"/>
</dbReference>
<dbReference type="AlphaFoldDB" id="A0A6A4SBB2"/>
<dbReference type="GO" id="GO:0001503">
    <property type="term" value="P:ossification"/>
    <property type="evidence" value="ECO:0007669"/>
    <property type="project" value="InterPro"/>
</dbReference>
<feature type="compositionally biased region" description="Basic and acidic residues" evidence="1">
    <location>
        <begin position="243"/>
        <end position="286"/>
    </location>
</feature>
<evidence type="ECO:0000313" key="4">
    <source>
        <dbReference type="EMBL" id="KAF0031453.1"/>
    </source>
</evidence>
<keyword evidence="2" id="KW-1133">Transmembrane helix</keyword>
<dbReference type="GO" id="GO:0005886">
    <property type="term" value="C:plasma membrane"/>
    <property type="evidence" value="ECO:0007669"/>
    <property type="project" value="TreeGrafter"/>
</dbReference>
<organism evidence="4 5">
    <name type="scientific">Scophthalmus maximus</name>
    <name type="common">Turbot</name>
    <name type="synonym">Psetta maxima</name>
    <dbReference type="NCBI Taxonomy" id="52904"/>
    <lineage>
        <taxon>Eukaryota</taxon>
        <taxon>Metazoa</taxon>
        <taxon>Chordata</taxon>
        <taxon>Craniata</taxon>
        <taxon>Vertebrata</taxon>
        <taxon>Euteleostomi</taxon>
        <taxon>Actinopterygii</taxon>
        <taxon>Neopterygii</taxon>
        <taxon>Teleostei</taxon>
        <taxon>Neoteleostei</taxon>
        <taxon>Acanthomorphata</taxon>
        <taxon>Carangaria</taxon>
        <taxon>Pleuronectiformes</taxon>
        <taxon>Pleuronectoidei</taxon>
        <taxon>Scophthalmidae</taxon>
        <taxon>Scophthalmus</taxon>
    </lineage>
</organism>
<feature type="chain" id="PRO_5025665963" description="Transmembrane protein 119-like" evidence="3">
    <location>
        <begin position="24"/>
        <end position="422"/>
    </location>
</feature>
<feature type="signal peptide" evidence="3">
    <location>
        <begin position="1"/>
        <end position="23"/>
    </location>
</feature>
<evidence type="ECO:0000313" key="5">
    <source>
        <dbReference type="Proteomes" id="UP000438429"/>
    </source>
</evidence>
<sequence>MLPMLALRQTGLCVVFCISGGLAAPLPFYSSLEGSADEEDLGNFTSSLSTSYPLSEHQTTPVGPTHVESDFLSQIVNFLEVNMLLILVAATLILLIFLIICGAIFMSRRRKVNSYYPSSFPSKMYVDHRDKTGGAKPFNEVPGKPAPEQESEPVDSHKQLQADIMRAAKSLRTPNKSVDAAEGREKSQKVADHSPEDDCKPCGSILDQQLPSFPEEKEPCELSDNEETTARGRTEPSSSGQPRAEEDVSEQPRPEEDDSEQHRPEEDDSEQPRPEEVDSEQAHPMEDDSEQPPPEEVDSKQPRPEEVDSKQPPPEKGDSEQPRPEEVDSEQAHPMEDDSEQPRPEEDDSEQPRPEEVDSEQPRPVEDDSEHPRPVEDDSEQLHPDKDDSREPLIGRSLRPSSLHIHNDSATLQLIAGEKTAF</sequence>
<dbReference type="GO" id="GO:0030501">
    <property type="term" value="P:positive regulation of bone mineralization"/>
    <property type="evidence" value="ECO:0007669"/>
    <property type="project" value="TreeGrafter"/>
</dbReference>
<evidence type="ECO:0008006" key="6">
    <source>
        <dbReference type="Google" id="ProtNLM"/>
    </source>
</evidence>
<comment type="caution">
    <text evidence="4">The sequence shown here is derived from an EMBL/GenBank/DDBJ whole genome shotgun (WGS) entry which is preliminary data.</text>
</comment>
<dbReference type="InterPro" id="IPR031453">
    <property type="entry name" value="TMEM119"/>
</dbReference>
<feature type="compositionally biased region" description="Acidic residues" evidence="1">
    <location>
        <begin position="287"/>
        <end position="296"/>
    </location>
</feature>
<feature type="transmembrane region" description="Helical" evidence="2">
    <location>
        <begin position="83"/>
        <end position="106"/>
    </location>
</feature>
<gene>
    <name evidence="4" type="ORF">F2P81_016008</name>
</gene>
<proteinExistence type="predicted"/>
<accession>A0A6A4SBB2</accession>
<dbReference type="GO" id="GO:0033690">
    <property type="term" value="P:positive regulation of osteoblast proliferation"/>
    <property type="evidence" value="ECO:0007669"/>
    <property type="project" value="TreeGrafter"/>
</dbReference>
<feature type="region of interest" description="Disordered" evidence="1">
    <location>
        <begin position="127"/>
        <end position="408"/>
    </location>
</feature>
<dbReference type="Pfam" id="PF15724">
    <property type="entry name" value="TMEM119"/>
    <property type="match status" value="1"/>
</dbReference>
<evidence type="ECO:0000256" key="3">
    <source>
        <dbReference type="SAM" id="SignalP"/>
    </source>
</evidence>
<evidence type="ECO:0000256" key="1">
    <source>
        <dbReference type="SAM" id="MobiDB-lite"/>
    </source>
</evidence>
<dbReference type="PANTHER" id="PTHR28645">
    <property type="entry name" value="TRANSMEMBRANE PROTEIN 119"/>
    <property type="match status" value="1"/>
</dbReference>
<protein>
    <recommendedName>
        <fullName evidence="6">Transmembrane protein 119-like</fullName>
    </recommendedName>
</protein>
<keyword evidence="2" id="KW-0472">Membrane</keyword>
<keyword evidence="2" id="KW-0812">Transmembrane</keyword>
<name>A0A6A4SBB2_SCOMX</name>
<dbReference type="Proteomes" id="UP000438429">
    <property type="component" value="Unassembled WGS sequence"/>
</dbReference>
<evidence type="ECO:0000256" key="2">
    <source>
        <dbReference type="SAM" id="Phobius"/>
    </source>
</evidence>